<dbReference type="Proteomes" id="UP000564704">
    <property type="component" value="Unassembled WGS sequence"/>
</dbReference>
<name>A0A844CVL9_9RHOB</name>
<proteinExistence type="predicted"/>
<dbReference type="GO" id="GO:0016788">
    <property type="term" value="F:hydrolase activity, acting on ester bonds"/>
    <property type="evidence" value="ECO:0007669"/>
    <property type="project" value="UniProtKB-ARBA"/>
</dbReference>
<dbReference type="RefSeq" id="WP_154151934.1">
    <property type="nucleotide sequence ID" value="NZ_SZWE01000001.1"/>
</dbReference>
<evidence type="ECO:0008006" key="3">
    <source>
        <dbReference type="Google" id="ProtNLM"/>
    </source>
</evidence>
<comment type="caution">
    <text evidence="1">The sequence shown here is derived from an EMBL/GenBank/DDBJ whole genome shotgun (WGS) entry which is preliminary data.</text>
</comment>
<sequence length="812" mass="88627">MNLGAILLSVLLVGHSLFGQTGPRMLEQLLKAGGHAPEVSAQIINGAPLRYNWDNGREAKGDNAREVLAQGGVNAVILTEAIPLADQIKWNDSAGFAGKFHALAVEGTPEAQVFLQETWPRGAPGAEWRAAIAAQAEEWQGIVDDVNAARPDGSPPMRLLPAGQSMLALHAAIEAGEVTGLDGLGPLFDDDIHLSDLGHYYIALVQYGFVTGQSPVGLPHRLTNPWGKPYDAPPKALAAELQTVAAGVAGGGKTAKASPKVKQPPAPQAGGNIGIGLAAVNDWSVQQPFLDVMKTARPWIVHRPGQWGGAGHAELVEGGYLDEDGWPKRLPREMGTLGTVILTDLPEEATYTEGRYRLSFEGKGIVEVGGRARNTRYSKGEVRFDFTPGPGPVDIRIQRSDPEDPVRKISVVKEEHIARFKAGEVFNPLWIDRLRGLKLLRFMDWMETNNSEISQWSDRPKPEDYTYALNGVPLEIMLQLSRKVGADVWLNIPHRADDAFVRDFAAMVRDGLPEDRKVYAEYSNEVWNFAFEQARWAAEQAQRRWDAKDAGAQFYGMRAAQVARIWSEAWGEDGSELINVISSQTGWLGLEELVFEAPLWMAEPESDGVPPWIAFDAYAVTGYFGGILGTEARADLVKGWLNESRAAAVEDGHNIGLTGAELDAHVKAHRFDLAMRNAGEELKDGALSGDAADTVADLLGRVLPYHAEVAQAHGLQLVMYEGGSHVVGIGEAVNDAELTAFFQALNYSPEMAVLYDRLLHGWRDLTDGVFTAYADVYAPTKWGSWGHLRHLGDDNPRWDALRATLTCEVNCE</sequence>
<reference evidence="1 2" key="1">
    <citation type="submission" date="2019-05" db="EMBL/GenBank/DDBJ databases">
        <title>Roseovarius bejariae sp. nov., a moderately halophylic bacterium isolated from a saline soil in Rambla Salada (Murcia).</title>
        <authorList>
            <person name="Castro D.J."/>
            <person name="Gomez-Altuve A."/>
            <person name="Reina J.C."/>
            <person name="Rodriguez M."/>
            <person name="Sampedro I."/>
            <person name="Llamas I."/>
            <person name="Martinez-Checa F."/>
        </authorList>
    </citation>
    <scope>NUCLEOTIDE SEQUENCE [LARGE SCALE GENOMIC DNA]</scope>
    <source>
        <strain evidence="1 2">A21</strain>
    </source>
</reference>
<dbReference type="InterPro" id="IPR036514">
    <property type="entry name" value="SGNH_hydro_sf"/>
</dbReference>
<organism evidence="1 2">
    <name type="scientific">Roseovarius bejariae</name>
    <dbReference type="NCBI Taxonomy" id="2576383"/>
    <lineage>
        <taxon>Bacteria</taxon>
        <taxon>Pseudomonadati</taxon>
        <taxon>Pseudomonadota</taxon>
        <taxon>Alphaproteobacteria</taxon>
        <taxon>Rhodobacterales</taxon>
        <taxon>Roseobacteraceae</taxon>
        <taxon>Roseovarius</taxon>
    </lineage>
</organism>
<accession>A0A844CVL9</accession>
<protein>
    <recommendedName>
        <fullName evidence="3">Cellulose-binding protein</fullName>
    </recommendedName>
</protein>
<dbReference type="EMBL" id="SZWE01000001">
    <property type="protein sequence ID" value="MRU16099.1"/>
    <property type="molecule type" value="Genomic_DNA"/>
</dbReference>
<gene>
    <name evidence="1" type="ORF">FDP25_11725</name>
</gene>
<evidence type="ECO:0000313" key="1">
    <source>
        <dbReference type="EMBL" id="MRU16099.1"/>
    </source>
</evidence>
<dbReference type="OrthoDB" id="7783360at2"/>
<keyword evidence="2" id="KW-1185">Reference proteome</keyword>
<evidence type="ECO:0000313" key="2">
    <source>
        <dbReference type="Proteomes" id="UP000564704"/>
    </source>
</evidence>
<dbReference type="Gene3D" id="3.40.50.1110">
    <property type="entry name" value="SGNH hydrolase"/>
    <property type="match status" value="1"/>
</dbReference>
<dbReference type="AlphaFoldDB" id="A0A844CVL9"/>